<evidence type="ECO:0000313" key="1">
    <source>
        <dbReference type="EMBL" id="KAG2971145.1"/>
    </source>
</evidence>
<gene>
    <name evidence="1" type="ORF">PC118_g16459</name>
</gene>
<dbReference type="Proteomes" id="UP000697107">
    <property type="component" value="Unassembled WGS sequence"/>
</dbReference>
<comment type="caution">
    <text evidence="1">The sequence shown here is derived from an EMBL/GenBank/DDBJ whole genome shotgun (WGS) entry which is preliminary data.</text>
</comment>
<organism evidence="1 2">
    <name type="scientific">Phytophthora cactorum</name>
    <dbReference type="NCBI Taxonomy" id="29920"/>
    <lineage>
        <taxon>Eukaryota</taxon>
        <taxon>Sar</taxon>
        <taxon>Stramenopiles</taxon>
        <taxon>Oomycota</taxon>
        <taxon>Peronosporomycetes</taxon>
        <taxon>Peronosporales</taxon>
        <taxon>Peronosporaceae</taxon>
        <taxon>Phytophthora</taxon>
    </lineage>
</organism>
<sequence>MACCKTLTEVKNIIWHGCFTLDLPQMRAWIGADLAALPQTSGGMAVPDLRTELIAMTGSTVARWALLGTHGPHIVQIRDVHHWCGDDRGRLECMMLFPHNRRARLPLEQVQQYLTVLNYKAVLHTGNLWVLV</sequence>
<dbReference type="AlphaFoldDB" id="A0A8T1FGL7"/>
<evidence type="ECO:0000313" key="2">
    <source>
        <dbReference type="Proteomes" id="UP000697107"/>
    </source>
</evidence>
<dbReference type="EMBL" id="RCML01000685">
    <property type="protein sequence ID" value="KAG2971145.1"/>
    <property type="molecule type" value="Genomic_DNA"/>
</dbReference>
<protein>
    <submittedName>
        <fullName evidence="1">Uncharacterized protein</fullName>
    </submittedName>
</protein>
<proteinExistence type="predicted"/>
<reference evidence="1" key="1">
    <citation type="submission" date="2018-10" db="EMBL/GenBank/DDBJ databases">
        <title>Effector identification in a new, highly contiguous assembly of the strawberry crown rot pathogen Phytophthora cactorum.</title>
        <authorList>
            <person name="Armitage A.D."/>
            <person name="Nellist C.F."/>
            <person name="Bates H."/>
            <person name="Vickerstaff R.J."/>
            <person name="Harrison R.J."/>
        </authorList>
    </citation>
    <scope>NUCLEOTIDE SEQUENCE</scope>
    <source>
        <strain evidence="1">P415</strain>
    </source>
</reference>
<dbReference type="VEuPathDB" id="FungiDB:PC110_g21088"/>
<name>A0A8T1FGL7_9STRA</name>
<accession>A0A8T1FGL7</accession>